<evidence type="ECO:0000256" key="2">
    <source>
        <dbReference type="ARBA" id="ARBA00022448"/>
    </source>
</evidence>
<evidence type="ECO:0000256" key="5">
    <source>
        <dbReference type="ARBA" id="ARBA00022927"/>
    </source>
</evidence>
<keyword evidence="6 9" id="KW-1133">Transmembrane helix</keyword>
<keyword evidence="5 9" id="KW-0653">Protein transport</keyword>
<feature type="compositionally biased region" description="Basic and acidic residues" evidence="10">
    <location>
        <begin position="41"/>
        <end position="64"/>
    </location>
</feature>
<dbReference type="InterPro" id="IPR038379">
    <property type="entry name" value="SecE_sf"/>
</dbReference>
<dbReference type="PROSITE" id="PS01067">
    <property type="entry name" value="SECE_SEC61G"/>
    <property type="match status" value="1"/>
</dbReference>
<comment type="similarity">
    <text evidence="9">Belongs to the SecE/SEC61-gamma family.</text>
</comment>
<dbReference type="Proteomes" id="UP001519363">
    <property type="component" value="Unassembled WGS sequence"/>
</dbReference>
<name>A0ABS5AHQ1_9PSEU</name>
<evidence type="ECO:0000256" key="1">
    <source>
        <dbReference type="ARBA" id="ARBA00004370"/>
    </source>
</evidence>
<evidence type="ECO:0000256" key="10">
    <source>
        <dbReference type="SAM" id="MobiDB-lite"/>
    </source>
</evidence>
<keyword evidence="3 9" id="KW-1003">Cell membrane</keyword>
<keyword evidence="2 9" id="KW-0813">Transport</keyword>
<keyword evidence="12" id="KW-1185">Reference proteome</keyword>
<evidence type="ECO:0000313" key="11">
    <source>
        <dbReference type="EMBL" id="MBP2476105.1"/>
    </source>
</evidence>
<keyword evidence="4 9" id="KW-0812">Transmembrane</keyword>
<evidence type="ECO:0000256" key="4">
    <source>
        <dbReference type="ARBA" id="ARBA00022692"/>
    </source>
</evidence>
<evidence type="ECO:0000256" key="3">
    <source>
        <dbReference type="ARBA" id="ARBA00022475"/>
    </source>
</evidence>
<gene>
    <name evidence="9" type="primary">secE</name>
    <name evidence="11" type="ORF">JOF53_004977</name>
</gene>
<organism evidence="11 12">
    <name type="scientific">Crossiella equi</name>
    <dbReference type="NCBI Taxonomy" id="130796"/>
    <lineage>
        <taxon>Bacteria</taxon>
        <taxon>Bacillati</taxon>
        <taxon>Actinomycetota</taxon>
        <taxon>Actinomycetes</taxon>
        <taxon>Pseudonocardiales</taxon>
        <taxon>Pseudonocardiaceae</taxon>
        <taxon>Crossiella</taxon>
    </lineage>
</organism>
<comment type="subunit">
    <text evidence="9">Component of the Sec protein translocase complex. Heterotrimer consisting of SecY, SecE and SecG subunits. The heterotrimers can form oligomers, although 1 heterotrimer is thought to be able to translocate proteins. Interacts with the ribosome. Interacts with SecDF, and other proteins may be involved. Interacts with SecA.</text>
</comment>
<comment type="function">
    <text evidence="9">Essential subunit of the Sec protein translocation channel SecYEG. Clamps together the 2 halves of SecY. May contact the channel plug during translocation.</text>
</comment>
<comment type="subcellular location">
    <subcellularLocation>
        <location evidence="9">Cell membrane</location>
        <topology evidence="9">Single-pass membrane protein</topology>
    </subcellularLocation>
    <subcellularLocation>
        <location evidence="1">Membrane</location>
    </subcellularLocation>
</comment>
<feature type="compositionally biased region" description="Low complexity" evidence="10">
    <location>
        <begin position="20"/>
        <end position="35"/>
    </location>
</feature>
<feature type="transmembrane region" description="Helical" evidence="9">
    <location>
        <begin position="106"/>
        <end position="132"/>
    </location>
</feature>
<dbReference type="RefSeq" id="WP_086786029.1">
    <property type="nucleotide sequence ID" value="NZ_JAGIOO010000001.1"/>
</dbReference>
<dbReference type="Pfam" id="PF00584">
    <property type="entry name" value="SecE"/>
    <property type="match status" value="1"/>
</dbReference>
<dbReference type="InterPro" id="IPR005807">
    <property type="entry name" value="SecE_bac"/>
</dbReference>
<dbReference type="PANTHER" id="PTHR33910">
    <property type="entry name" value="PROTEIN TRANSLOCASE SUBUNIT SECE"/>
    <property type="match status" value="1"/>
</dbReference>
<keyword evidence="8 9" id="KW-0472">Membrane</keyword>
<evidence type="ECO:0000256" key="8">
    <source>
        <dbReference type="ARBA" id="ARBA00023136"/>
    </source>
</evidence>
<accession>A0ABS5AHQ1</accession>
<dbReference type="Gene3D" id="1.20.5.1030">
    <property type="entry name" value="Preprotein translocase secy subunit"/>
    <property type="match status" value="1"/>
</dbReference>
<proteinExistence type="inferred from homology"/>
<dbReference type="PANTHER" id="PTHR33910:SF1">
    <property type="entry name" value="PROTEIN TRANSLOCASE SUBUNIT SECE"/>
    <property type="match status" value="1"/>
</dbReference>
<evidence type="ECO:0000256" key="6">
    <source>
        <dbReference type="ARBA" id="ARBA00022989"/>
    </source>
</evidence>
<comment type="caution">
    <text evidence="11">The sequence shown here is derived from an EMBL/GenBank/DDBJ whole genome shotgun (WGS) entry which is preliminary data.</text>
</comment>
<keyword evidence="7 9" id="KW-0811">Translocation</keyword>
<protein>
    <recommendedName>
        <fullName evidence="9">Protein translocase subunit SecE</fullName>
    </recommendedName>
</protein>
<reference evidence="11 12" key="1">
    <citation type="submission" date="2021-03" db="EMBL/GenBank/DDBJ databases">
        <title>Sequencing the genomes of 1000 actinobacteria strains.</title>
        <authorList>
            <person name="Klenk H.-P."/>
        </authorList>
    </citation>
    <scope>NUCLEOTIDE SEQUENCE [LARGE SCALE GENOMIC DNA]</scope>
    <source>
        <strain evidence="11 12">DSM 44580</strain>
    </source>
</reference>
<feature type="region of interest" description="Disordered" evidence="10">
    <location>
        <begin position="1"/>
        <end position="81"/>
    </location>
</feature>
<sequence length="142" mass="16159">MSEDREQETRPEEENEKTESTTPDSSSTSRPVTAAARRERRATARPERARPAKKDAEAKGEGAKGRPTPTRRSKESKGNPFKRIGRFFREVFSELRKVIWPTRKQLVTYTAVVLVFVTFMVALVTGLDLAFVQGVTWLFDNK</sequence>
<evidence type="ECO:0000256" key="7">
    <source>
        <dbReference type="ARBA" id="ARBA00023010"/>
    </source>
</evidence>
<evidence type="ECO:0000256" key="9">
    <source>
        <dbReference type="HAMAP-Rule" id="MF_00422"/>
    </source>
</evidence>
<dbReference type="HAMAP" id="MF_00422">
    <property type="entry name" value="SecE"/>
    <property type="match status" value="1"/>
</dbReference>
<dbReference type="InterPro" id="IPR001901">
    <property type="entry name" value="Translocase_SecE/Sec61-g"/>
</dbReference>
<dbReference type="NCBIfam" id="TIGR00964">
    <property type="entry name" value="secE_bact"/>
    <property type="match status" value="1"/>
</dbReference>
<evidence type="ECO:0000313" key="12">
    <source>
        <dbReference type="Proteomes" id="UP001519363"/>
    </source>
</evidence>
<dbReference type="EMBL" id="JAGIOO010000001">
    <property type="protein sequence ID" value="MBP2476105.1"/>
    <property type="molecule type" value="Genomic_DNA"/>
</dbReference>